<feature type="compositionally biased region" description="Low complexity" evidence="1">
    <location>
        <begin position="1"/>
        <end position="39"/>
    </location>
</feature>
<comment type="caution">
    <text evidence="3">The sequence shown here is derived from an EMBL/GenBank/DDBJ whole genome shotgun (WGS) entry which is preliminary data.</text>
</comment>
<keyword evidence="4" id="KW-1185">Reference proteome</keyword>
<evidence type="ECO:0000259" key="2">
    <source>
        <dbReference type="PROSITE" id="PS50181"/>
    </source>
</evidence>
<dbReference type="EMBL" id="CAJVPV010002551">
    <property type="protein sequence ID" value="CAG8529605.1"/>
    <property type="molecule type" value="Genomic_DNA"/>
</dbReference>
<proteinExistence type="predicted"/>
<sequence>MTISRTTDTTSTLHLKVPNNLSSSPNLSPLSSPKLSPLSTEQIPEPFGLQTPLTPTFHFSFSPQQPPIVTISLEIFAKICEHLTPLDIINLSKVCKQYRDYLCSKTSAASQAIWRKARTQFLIYPRLPPPQGMDEERYIKITNFDKRCEFCGTNEPGSTRLYWEFQTRSCDPCLLERTVIHEEILMANRIPTNVLDTIPCVWIRGGAFPVPVHRYYWTEEVESTIESWDLQPESELIKWLSRRVIHHKAFMSEVSRHYAEDQKQWSDSYILQRKNKGVSAPL</sequence>
<dbReference type="PROSITE" id="PS50181">
    <property type="entry name" value="FBOX"/>
    <property type="match status" value="1"/>
</dbReference>
<organism evidence="3 4">
    <name type="scientific">Acaulospora morrowiae</name>
    <dbReference type="NCBI Taxonomy" id="94023"/>
    <lineage>
        <taxon>Eukaryota</taxon>
        <taxon>Fungi</taxon>
        <taxon>Fungi incertae sedis</taxon>
        <taxon>Mucoromycota</taxon>
        <taxon>Glomeromycotina</taxon>
        <taxon>Glomeromycetes</taxon>
        <taxon>Diversisporales</taxon>
        <taxon>Acaulosporaceae</taxon>
        <taxon>Acaulospora</taxon>
    </lineage>
</organism>
<dbReference type="SUPFAM" id="SSF81383">
    <property type="entry name" value="F-box domain"/>
    <property type="match status" value="1"/>
</dbReference>
<evidence type="ECO:0000256" key="1">
    <source>
        <dbReference type="SAM" id="MobiDB-lite"/>
    </source>
</evidence>
<protein>
    <submittedName>
        <fullName evidence="3">3608_t:CDS:1</fullName>
    </submittedName>
</protein>
<evidence type="ECO:0000313" key="4">
    <source>
        <dbReference type="Proteomes" id="UP000789342"/>
    </source>
</evidence>
<evidence type="ECO:0000313" key="3">
    <source>
        <dbReference type="EMBL" id="CAG8529605.1"/>
    </source>
</evidence>
<dbReference type="Proteomes" id="UP000789342">
    <property type="component" value="Unassembled WGS sequence"/>
</dbReference>
<feature type="region of interest" description="Disordered" evidence="1">
    <location>
        <begin position="1"/>
        <end position="41"/>
    </location>
</feature>
<dbReference type="AlphaFoldDB" id="A0A9N9FE87"/>
<dbReference type="InterPro" id="IPR036047">
    <property type="entry name" value="F-box-like_dom_sf"/>
</dbReference>
<reference evidence="3" key="1">
    <citation type="submission" date="2021-06" db="EMBL/GenBank/DDBJ databases">
        <authorList>
            <person name="Kallberg Y."/>
            <person name="Tangrot J."/>
            <person name="Rosling A."/>
        </authorList>
    </citation>
    <scope>NUCLEOTIDE SEQUENCE</scope>
    <source>
        <strain evidence="3">CL551</strain>
    </source>
</reference>
<dbReference type="InterPro" id="IPR001810">
    <property type="entry name" value="F-box_dom"/>
</dbReference>
<feature type="domain" description="F-box" evidence="2">
    <location>
        <begin position="65"/>
        <end position="117"/>
    </location>
</feature>
<name>A0A9N9FE87_9GLOM</name>
<gene>
    <name evidence="3" type="ORF">AMORRO_LOCUS4607</name>
</gene>
<dbReference type="Pfam" id="PF00646">
    <property type="entry name" value="F-box"/>
    <property type="match status" value="1"/>
</dbReference>
<accession>A0A9N9FE87</accession>
<dbReference type="OrthoDB" id="2322499at2759"/>